<proteinExistence type="predicted"/>
<reference evidence="1" key="1">
    <citation type="submission" date="2020-02" db="EMBL/GenBank/DDBJ databases">
        <authorList>
            <person name="Meier V. D."/>
        </authorList>
    </citation>
    <scope>NUCLEOTIDE SEQUENCE</scope>
    <source>
        <strain evidence="1">AVDCRST_MAG88</strain>
    </source>
</reference>
<accession>A0A6J4V5P0</accession>
<protein>
    <submittedName>
        <fullName evidence="1">Uncharacterized protein</fullName>
    </submittedName>
</protein>
<dbReference type="AlphaFoldDB" id="A0A6J4V5P0"/>
<gene>
    <name evidence="1" type="ORF">AVDCRST_MAG88-2260</name>
</gene>
<dbReference type="EMBL" id="CADCWM010000578">
    <property type="protein sequence ID" value="CAA9570213.1"/>
    <property type="molecule type" value="Genomic_DNA"/>
</dbReference>
<evidence type="ECO:0000313" key="1">
    <source>
        <dbReference type="EMBL" id="CAA9570213.1"/>
    </source>
</evidence>
<name>A0A6J4V5P0_9BACT</name>
<organism evidence="1">
    <name type="scientific">uncultured Thermomicrobiales bacterium</name>
    <dbReference type="NCBI Taxonomy" id="1645740"/>
    <lineage>
        <taxon>Bacteria</taxon>
        <taxon>Pseudomonadati</taxon>
        <taxon>Thermomicrobiota</taxon>
        <taxon>Thermomicrobia</taxon>
        <taxon>Thermomicrobiales</taxon>
        <taxon>environmental samples</taxon>
    </lineage>
</organism>
<sequence>MAARRDLAALQDKVAREVRALQERLPELATEASYANPARPLGALERREKERLERLERRERRAWRERTRTREARERTRPWREQDRFGLRKRLWRERRARERELLDRREQAVLDREQELRRWLARHRHWLRELPELEPESRAWCAEQEHLAARGEVTMGMLARLHERRREAAAARAREILAGVAVRAALGPALTPAPRDTLTIARVVTETLAGMAAAEGGRAVPPPVLLAAVALEVARTGSALPL</sequence>